<evidence type="ECO:0000256" key="8">
    <source>
        <dbReference type="ARBA" id="ARBA00023143"/>
    </source>
</evidence>
<comment type="similarity">
    <text evidence="2 10">Belongs to the FliR/MopE/SpaR family.</text>
</comment>
<dbReference type="InterPro" id="IPR006303">
    <property type="entry name" value="FliR"/>
</dbReference>
<evidence type="ECO:0000256" key="5">
    <source>
        <dbReference type="ARBA" id="ARBA00022692"/>
    </source>
</evidence>
<feature type="transmembrane region" description="Helical" evidence="10">
    <location>
        <begin position="213"/>
        <end position="233"/>
    </location>
</feature>
<keyword evidence="5 10" id="KW-0812">Transmembrane</keyword>
<dbReference type="Pfam" id="PF01311">
    <property type="entry name" value="Bac_export_1"/>
    <property type="match status" value="1"/>
</dbReference>
<keyword evidence="8 10" id="KW-0975">Bacterial flagellum</keyword>
<evidence type="ECO:0000256" key="2">
    <source>
        <dbReference type="ARBA" id="ARBA00009772"/>
    </source>
</evidence>
<feature type="transmembrane region" description="Helical" evidence="10">
    <location>
        <begin position="40"/>
        <end position="59"/>
    </location>
</feature>
<evidence type="ECO:0000256" key="6">
    <source>
        <dbReference type="ARBA" id="ARBA00022989"/>
    </source>
</evidence>
<protein>
    <recommendedName>
        <fullName evidence="3 9">Flagellar biosynthetic protein FliR</fullName>
    </recommendedName>
</protein>
<evidence type="ECO:0000256" key="3">
    <source>
        <dbReference type="ARBA" id="ARBA00021717"/>
    </source>
</evidence>
<feature type="transmembrane region" description="Helical" evidence="10">
    <location>
        <begin position="176"/>
        <end position="201"/>
    </location>
</feature>
<keyword evidence="12" id="KW-1185">Reference proteome</keyword>
<feature type="transmembrane region" description="Helical" evidence="10">
    <location>
        <begin position="79"/>
        <end position="103"/>
    </location>
</feature>
<evidence type="ECO:0000256" key="4">
    <source>
        <dbReference type="ARBA" id="ARBA00022475"/>
    </source>
</evidence>
<keyword evidence="11" id="KW-0282">Flagellum</keyword>
<proteinExistence type="inferred from homology"/>
<dbReference type="EMBL" id="JAJUBC010000010">
    <property type="protein sequence ID" value="MDD1793540.1"/>
    <property type="molecule type" value="Genomic_DNA"/>
</dbReference>
<keyword evidence="11" id="KW-0969">Cilium</keyword>
<keyword evidence="6 10" id="KW-1133">Transmembrane helix</keyword>
<keyword evidence="7 10" id="KW-0472">Membrane</keyword>
<evidence type="ECO:0000256" key="9">
    <source>
        <dbReference type="NCBIfam" id="TIGR01400"/>
    </source>
</evidence>
<organism evidence="11 12">
    <name type="scientific">Enterovibrio gelatinilyticus</name>
    <dbReference type="NCBI Taxonomy" id="2899819"/>
    <lineage>
        <taxon>Bacteria</taxon>
        <taxon>Pseudomonadati</taxon>
        <taxon>Pseudomonadota</taxon>
        <taxon>Gammaproteobacteria</taxon>
        <taxon>Vibrionales</taxon>
        <taxon>Vibrionaceae</taxon>
        <taxon>Enterovibrio</taxon>
    </lineage>
</organism>
<dbReference type="PRINTS" id="PR00953">
    <property type="entry name" value="TYPE3IMRPROT"/>
</dbReference>
<dbReference type="InterPro" id="IPR002010">
    <property type="entry name" value="T3SS_IM_R"/>
</dbReference>
<name>A0ABT5R108_9GAMM</name>
<evidence type="ECO:0000313" key="12">
    <source>
        <dbReference type="Proteomes" id="UP001149400"/>
    </source>
</evidence>
<evidence type="ECO:0000256" key="7">
    <source>
        <dbReference type="ARBA" id="ARBA00023136"/>
    </source>
</evidence>
<accession>A0ABT5R108</accession>
<evidence type="ECO:0000256" key="10">
    <source>
        <dbReference type="RuleBase" id="RU362071"/>
    </source>
</evidence>
<gene>
    <name evidence="11" type="primary">fliR</name>
    <name evidence="11" type="ORF">LRP50_10410</name>
</gene>
<feature type="transmembrane region" description="Helical" evidence="10">
    <location>
        <begin position="12"/>
        <end position="33"/>
    </location>
</feature>
<dbReference type="NCBIfam" id="TIGR01400">
    <property type="entry name" value="fliR"/>
    <property type="match status" value="1"/>
</dbReference>
<dbReference type="RefSeq" id="WP_274164396.1">
    <property type="nucleotide sequence ID" value="NZ_JAJUBC010000010.1"/>
</dbReference>
<comment type="function">
    <text evidence="1 10">Role in flagellar biosynthesis.</text>
</comment>
<reference evidence="11" key="1">
    <citation type="submission" date="2021-12" db="EMBL/GenBank/DDBJ databases">
        <title>Enterovibrio ZSDZ35 sp. nov. and Enterovibrio ZSDZ42 sp. nov., isolated from coastal seawater in Qingdao.</title>
        <authorList>
            <person name="Zhang P."/>
        </authorList>
    </citation>
    <scope>NUCLEOTIDE SEQUENCE</scope>
    <source>
        <strain evidence="11">ZSDZ42</strain>
    </source>
</reference>
<comment type="subcellular location">
    <subcellularLocation>
        <location evidence="10">Cell membrane</location>
        <topology evidence="10">Multi-pass membrane protein</topology>
    </subcellularLocation>
    <subcellularLocation>
        <location evidence="10">Bacterial flagellum basal body</location>
    </subcellularLocation>
</comment>
<evidence type="ECO:0000256" key="1">
    <source>
        <dbReference type="ARBA" id="ARBA00002578"/>
    </source>
</evidence>
<feature type="transmembrane region" description="Helical" evidence="10">
    <location>
        <begin position="132"/>
        <end position="156"/>
    </location>
</feature>
<sequence length="256" mass="27853">MFELTAAQVTAWFGQIWWPFIRIGSFMMLVPIFGGANMPAQVRVGLTMMICIIAAPLMPPMPEVDPLSLDAILIAGREILIGGILALLIELLFSIFMTLGQILSTQMGLGMAMMNDPINGVSIAAIGKYYQLYAVLLFLALNGHLVALEIVVQSFNTWQVGDFPSQHVLDTVITQFNWMIGAALLLSLPAVVAMLLVNIAFGVMNRAAPQLNVFALGFPMTMLLGLMCLFLTLSGIPDNFARLCGEILTLMTRLEG</sequence>
<keyword evidence="11" id="KW-0966">Cell projection</keyword>
<dbReference type="PANTHER" id="PTHR30065:SF8">
    <property type="entry name" value="FLAGELLAR BIOSYNTHETIC PROTEIN FLIR"/>
    <property type="match status" value="1"/>
</dbReference>
<evidence type="ECO:0000313" key="11">
    <source>
        <dbReference type="EMBL" id="MDD1793540.1"/>
    </source>
</evidence>
<dbReference type="Proteomes" id="UP001149400">
    <property type="component" value="Unassembled WGS sequence"/>
</dbReference>
<dbReference type="PANTHER" id="PTHR30065">
    <property type="entry name" value="FLAGELLAR BIOSYNTHETIC PROTEIN FLIR"/>
    <property type="match status" value="1"/>
</dbReference>
<keyword evidence="4 10" id="KW-1003">Cell membrane</keyword>
<comment type="caution">
    <text evidence="11">The sequence shown here is derived from an EMBL/GenBank/DDBJ whole genome shotgun (WGS) entry which is preliminary data.</text>
</comment>